<evidence type="ECO:0000313" key="5">
    <source>
        <dbReference type="EMBL" id="VDK22731.1"/>
    </source>
</evidence>
<sequence length="934" mass="97790">MPSATTASFDDDFISDRLLTFMHNGEYSGGPNNRASFTGLNTLGLPASTQKTFSLDKDSGLGTMPSNRSNPVTCNSPVQPVTNGYAVMASPHLMNKYPSGIISSAFTTPNPGNKVMDDYHSLQNSPFYNHYPLTATLKRQTDASCSNVLMNSNPIDCSPMVLSRRPPQRELFPSIPIPRCDNGWTAINAAASSQASGLFMQDRLFYNSVAQKRGYIVGPELERIKENSRRSTSHTYGRISAHFRNRYGETEAKTKASYMQLGVRVPSKDHVSEIVGKGGQKIKLIREETGALITTPGEYEDHVFIIEAPPEIALHVAELISTRAQEITQSKMSASERRRGSTSSIPGCMSLFVNGSVGTSSGTSGGRLVSRSPDDLPNASLPSPSPLLKTTLNPITSGVNNGVAVTAVNSAESFTFNTSSGTNSGVGNGLSASSGNNASGSSGRILLARSKISVPQDMVGKIIGTQGSIITTIQKDTGTEIKSPPKEAARGPSATSEFEISAYQSLGMTSNQAAECRVQQAKQLIGHLVMRQFERRASEELEDGSAGGNNAGKTRSNSAGDEAEESRASKAVVWMWPDVAQMDSDEAREVLDRILAESKSKTRRAKELAAAAAATTAAAAAAAAGSLPGSPCTAAAVVGGGGNAGAFGADFFPTEKTTGSCHNSPFHQARVASQNAVFSSSSATGSAQVNLLGGFLSERRLTTMDFHPETDFPDHHGMCGGSASTTAFWPSSARHSFSAGAPIVVGTSHSPTLLRRHTMASEHQHHLMLENIKTPGGDVNQTGGFDFINTLESLCLSSDDGGRIRDELAYPPGFDNHHQHTGSGAMTASSGWPVTLFKNSGASDGLSSEASGSSDAALRSIWSDAVPTTTANTNGSGGFCFSVNPFSGAAAAGVVIPPVSTSNRCGAIGEGRRRASPPTGASAAPTEATSIPAV</sequence>
<evidence type="ECO:0000256" key="3">
    <source>
        <dbReference type="SAM" id="MobiDB-lite"/>
    </source>
</evidence>
<dbReference type="STRING" id="60517.A0A158R706"/>
<dbReference type="Gene3D" id="3.30.1370.10">
    <property type="entry name" value="K Homology domain, type 1"/>
    <property type="match status" value="2"/>
</dbReference>
<evidence type="ECO:0000256" key="1">
    <source>
        <dbReference type="ARBA" id="ARBA00022737"/>
    </source>
</evidence>
<reference evidence="7" key="1">
    <citation type="submission" date="2016-04" db="UniProtKB">
        <authorList>
            <consortium name="WormBaseParasite"/>
        </authorList>
    </citation>
    <scope>IDENTIFICATION</scope>
</reference>
<keyword evidence="2" id="KW-0694">RNA-binding</keyword>
<dbReference type="OrthoDB" id="6252399at2759"/>
<dbReference type="PROSITE" id="PS50084">
    <property type="entry name" value="KH_TYPE_1"/>
    <property type="match status" value="2"/>
</dbReference>
<dbReference type="Proteomes" id="UP000282613">
    <property type="component" value="Unassembled WGS sequence"/>
</dbReference>
<gene>
    <name evidence="5" type="ORF">TASK_LOCUS1243</name>
</gene>
<feature type="region of interest" description="Disordered" evidence="3">
    <location>
        <begin position="906"/>
        <end position="934"/>
    </location>
</feature>
<dbReference type="PANTHER" id="PTHR10288">
    <property type="entry name" value="KH DOMAIN CONTAINING RNA BINDING PROTEIN"/>
    <property type="match status" value="1"/>
</dbReference>
<feature type="region of interest" description="Disordered" evidence="3">
    <location>
        <begin position="359"/>
        <end position="387"/>
    </location>
</feature>
<feature type="region of interest" description="Disordered" evidence="3">
    <location>
        <begin position="327"/>
        <end position="347"/>
    </location>
</feature>
<evidence type="ECO:0000313" key="7">
    <source>
        <dbReference type="WBParaSite" id="TASK_0000124201-mRNA-1"/>
    </source>
</evidence>
<evidence type="ECO:0000259" key="4">
    <source>
        <dbReference type="SMART" id="SM00322"/>
    </source>
</evidence>
<proteinExistence type="predicted"/>
<dbReference type="InterPro" id="IPR004087">
    <property type="entry name" value="KH_dom"/>
</dbReference>
<dbReference type="EMBL" id="UYRS01000284">
    <property type="protein sequence ID" value="VDK22731.1"/>
    <property type="molecule type" value="Genomic_DNA"/>
</dbReference>
<dbReference type="Pfam" id="PF00013">
    <property type="entry name" value="KH_1"/>
    <property type="match status" value="2"/>
</dbReference>
<dbReference type="SUPFAM" id="SSF54791">
    <property type="entry name" value="Eukaryotic type KH-domain (KH-domain type I)"/>
    <property type="match status" value="2"/>
</dbReference>
<dbReference type="AlphaFoldDB" id="A0A158R706"/>
<keyword evidence="1" id="KW-0677">Repeat</keyword>
<feature type="region of interest" description="Disordered" evidence="3">
    <location>
        <begin position="537"/>
        <end position="568"/>
    </location>
</feature>
<protein>
    <submittedName>
        <fullName evidence="7">RNA-binding protein MEX3B</fullName>
    </submittedName>
</protein>
<feature type="compositionally biased region" description="Low complexity" evidence="3">
    <location>
        <begin position="916"/>
        <end position="934"/>
    </location>
</feature>
<feature type="domain" description="K Homology" evidence="4">
    <location>
        <begin position="446"/>
        <end position="530"/>
    </location>
</feature>
<keyword evidence="6" id="KW-1185">Reference proteome</keyword>
<dbReference type="InterPro" id="IPR036612">
    <property type="entry name" value="KH_dom_type_1_sf"/>
</dbReference>
<organism evidence="7">
    <name type="scientific">Taenia asiatica</name>
    <name type="common">Asian tapeworm</name>
    <dbReference type="NCBI Taxonomy" id="60517"/>
    <lineage>
        <taxon>Eukaryota</taxon>
        <taxon>Metazoa</taxon>
        <taxon>Spiralia</taxon>
        <taxon>Lophotrochozoa</taxon>
        <taxon>Platyhelminthes</taxon>
        <taxon>Cestoda</taxon>
        <taxon>Eucestoda</taxon>
        <taxon>Cyclophyllidea</taxon>
        <taxon>Taeniidae</taxon>
        <taxon>Taenia</taxon>
    </lineage>
</organism>
<dbReference type="GO" id="GO:0003723">
    <property type="term" value="F:RNA binding"/>
    <property type="evidence" value="ECO:0007669"/>
    <property type="project" value="UniProtKB-UniRule"/>
</dbReference>
<feature type="domain" description="K Homology" evidence="4">
    <location>
        <begin position="257"/>
        <end position="325"/>
    </location>
</feature>
<dbReference type="WBParaSite" id="TASK_0000124201-mRNA-1">
    <property type="protein sequence ID" value="TASK_0000124201-mRNA-1"/>
    <property type="gene ID" value="TASK_0000124201"/>
</dbReference>
<reference evidence="5 6" key="2">
    <citation type="submission" date="2018-11" db="EMBL/GenBank/DDBJ databases">
        <authorList>
            <consortium name="Pathogen Informatics"/>
        </authorList>
    </citation>
    <scope>NUCLEOTIDE SEQUENCE [LARGE SCALE GENOMIC DNA]</scope>
</reference>
<evidence type="ECO:0000313" key="6">
    <source>
        <dbReference type="Proteomes" id="UP000282613"/>
    </source>
</evidence>
<dbReference type="SMART" id="SM00322">
    <property type="entry name" value="KH"/>
    <property type="match status" value="2"/>
</dbReference>
<dbReference type="InterPro" id="IPR004088">
    <property type="entry name" value="KH_dom_type_1"/>
</dbReference>
<name>A0A158R706_TAEAS</name>
<dbReference type="CDD" id="cd00105">
    <property type="entry name" value="KH-I"/>
    <property type="match status" value="1"/>
</dbReference>
<accession>A0A158R706</accession>
<evidence type="ECO:0000256" key="2">
    <source>
        <dbReference type="PROSITE-ProRule" id="PRU00117"/>
    </source>
</evidence>